<dbReference type="AlphaFoldDB" id="A0A8J2K636"/>
<name>A0A8J2K636_9HEXA</name>
<comment type="caution">
    <text evidence="1">The sequence shown here is derived from an EMBL/GenBank/DDBJ whole genome shotgun (WGS) entry which is preliminary data.</text>
</comment>
<organism evidence="1 2">
    <name type="scientific">Allacma fusca</name>
    <dbReference type="NCBI Taxonomy" id="39272"/>
    <lineage>
        <taxon>Eukaryota</taxon>
        <taxon>Metazoa</taxon>
        <taxon>Ecdysozoa</taxon>
        <taxon>Arthropoda</taxon>
        <taxon>Hexapoda</taxon>
        <taxon>Collembola</taxon>
        <taxon>Symphypleona</taxon>
        <taxon>Sminthuridae</taxon>
        <taxon>Allacma</taxon>
    </lineage>
</organism>
<reference evidence="1" key="1">
    <citation type="submission" date="2021-06" db="EMBL/GenBank/DDBJ databases">
        <authorList>
            <person name="Hodson N. C."/>
            <person name="Mongue J. A."/>
            <person name="Jaron S. K."/>
        </authorList>
    </citation>
    <scope>NUCLEOTIDE SEQUENCE</scope>
</reference>
<dbReference type="Proteomes" id="UP000708208">
    <property type="component" value="Unassembled WGS sequence"/>
</dbReference>
<proteinExistence type="predicted"/>
<protein>
    <submittedName>
        <fullName evidence="1">Uncharacterized protein</fullName>
    </submittedName>
</protein>
<accession>A0A8J2K636</accession>
<feature type="non-terminal residue" evidence="1">
    <location>
        <position position="1"/>
    </location>
</feature>
<evidence type="ECO:0000313" key="1">
    <source>
        <dbReference type="EMBL" id="CAG7733635.1"/>
    </source>
</evidence>
<gene>
    <name evidence="1" type="ORF">AFUS01_LOCUS22066</name>
</gene>
<sequence>ALVFIWGEKQPCSFRMCFPLRMENYGPLTVSVDILDIDGNPAIKKCFDTNPMSGNCVQSKPEVIHNNCAKPPFISSSFLKGEEVNLFRQCLRKTRKRPYRVTFFPAHVCIEPSGVNQVSVEQPEAAFENNETVSFLETSLESTCLEVTSMPLDSDSVNGNSVINSKEECFTDVNATNNLSEEAMNCYSDWLTSRTSDGWINDLAWSPCIPGGALRMPGKSLKRRIIEEINLSGYANTENSATISRKLKLHEL</sequence>
<evidence type="ECO:0000313" key="2">
    <source>
        <dbReference type="Proteomes" id="UP000708208"/>
    </source>
</evidence>
<keyword evidence="2" id="KW-1185">Reference proteome</keyword>
<dbReference type="EMBL" id="CAJVCH010252442">
    <property type="protein sequence ID" value="CAG7733635.1"/>
    <property type="molecule type" value="Genomic_DNA"/>
</dbReference>